<evidence type="ECO:0000313" key="3">
    <source>
        <dbReference type="Proteomes" id="UP000299102"/>
    </source>
</evidence>
<dbReference type="Proteomes" id="UP000299102">
    <property type="component" value="Unassembled WGS sequence"/>
</dbReference>
<accession>A0A4C1UDI0</accession>
<evidence type="ECO:0000256" key="1">
    <source>
        <dbReference type="SAM" id="MobiDB-lite"/>
    </source>
</evidence>
<proteinExistence type="predicted"/>
<comment type="caution">
    <text evidence="2">The sequence shown here is derived from an EMBL/GenBank/DDBJ whole genome shotgun (WGS) entry which is preliminary data.</text>
</comment>
<organism evidence="2 3">
    <name type="scientific">Eumeta variegata</name>
    <name type="common">Bagworm moth</name>
    <name type="synonym">Eumeta japonica</name>
    <dbReference type="NCBI Taxonomy" id="151549"/>
    <lineage>
        <taxon>Eukaryota</taxon>
        <taxon>Metazoa</taxon>
        <taxon>Ecdysozoa</taxon>
        <taxon>Arthropoda</taxon>
        <taxon>Hexapoda</taxon>
        <taxon>Insecta</taxon>
        <taxon>Pterygota</taxon>
        <taxon>Neoptera</taxon>
        <taxon>Endopterygota</taxon>
        <taxon>Lepidoptera</taxon>
        <taxon>Glossata</taxon>
        <taxon>Ditrysia</taxon>
        <taxon>Tineoidea</taxon>
        <taxon>Psychidae</taxon>
        <taxon>Oiketicinae</taxon>
        <taxon>Eumeta</taxon>
    </lineage>
</organism>
<sequence>MPASSRRGYDPDGSSGGPLTGGSVTSVSSPICSPVLGFGRRCSRQFSREGSAARRPLLHRCDVPEEFIGALVSDVKHPAGDVLDEFLYGFDAEVASDYVI</sequence>
<evidence type="ECO:0000313" key="2">
    <source>
        <dbReference type="EMBL" id="GBP24409.1"/>
    </source>
</evidence>
<reference evidence="2 3" key="1">
    <citation type="journal article" date="2019" name="Commun. Biol.">
        <title>The bagworm genome reveals a unique fibroin gene that provides high tensile strength.</title>
        <authorList>
            <person name="Kono N."/>
            <person name="Nakamura H."/>
            <person name="Ohtoshi R."/>
            <person name="Tomita M."/>
            <person name="Numata K."/>
            <person name="Arakawa K."/>
        </authorList>
    </citation>
    <scope>NUCLEOTIDE SEQUENCE [LARGE SCALE GENOMIC DNA]</scope>
</reference>
<name>A0A4C1UDI0_EUMVA</name>
<gene>
    <name evidence="2" type="ORF">EVAR_19284_1</name>
</gene>
<protein>
    <submittedName>
        <fullName evidence="2">Uncharacterized protein</fullName>
    </submittedName>
</protein>
<dbReference type="AlphaFoldDB" id="A0A4C1UDI0"/>
<dbReference type="EMBL" id="BGZK01000161">
    <property type="protein sequence ID" value="GBP24409.1"/>
    <property type="molecule type" value="Genomic_DNA"/>
</dbReference>
<keyword evidence="3" id="KW-1185">Reference proteome</keyword>
<feature type="region of interest" description="Disordered" evidence="1">
    <location>
        <begin position="1"/>
        <end position="29"/>
    </location>
</feature>